<dbReference type="SUPFAM" id="SSF48498">
    <property type="entry name" value="Tetracyclin repressor-like, C-terminal domain"/>
    <property type="match status" value="1"/>
</dbReference>
<sequence length="198" mass="22082">MGRPSQKEQILAAAGRLFSKKGYHATTIREIAEETGILSGSLYAHIQSKEDLLFEIVDEGAMAFLNSIEDIVNSPSDPVTKLRAGLAAHIQVIAEHLDASTVFFHEWQALSEPRREMIQKKRDQYEAQWAAILDAGAREGVFASRDPKFARLLILSVANWVYQWYRPTGNLSPSDIAERFTDVIVDGLKPVPSEEGTK</sequence>
<keyword evidence="3 5" id="KW-0238">DNA-binding</keyword>
<accession>A0ABY6YXH7</accession>
<dbReference type="PANTHER" id="PTHR30055">
    <property type="entry name" value="HTH-TYPE TRANSCRIPTIONAL REGULATOR RUTR"/>
    <property type="match status" value="1"/>
</dbReference>
<dbReference type="Gene3D" id="1.10.357.10">
    <property type="entry name" value="Tetracycline Repressor, domain 2"/>
    <property type="match status" value="1"/>
</dbReference>
<evidence type="ECO:0000256" key="3">
    <source>
        <dbReference type="ARBA" id="ARBA00023125"/>
    </source>
</evidence>
<keyword evidence="2" id="KW-0805">Transcription regulation</keyword>
<dbReference type="InterPro" id="IPR041490">
    <property type="entry name" value="KstR2_TetR_C"/>
</dbReference>
<feature type="DNA-binding region" description="H-T-H motif" evidence="5">
    <location>
        <begin position="27"/>
        <end position="46"/>
    </location>
</feature>
<dbReference type="InterPro" id="IPR009057">
    <property type="entry name" value="Homeodomain-like_sf"/>
</dbReference>
<proteinExistence type="predicted"/>
<evidence type="ECO:0000256" key="1">
    <source>
        <dbReference type="ARBA" id="ARBA00022491"/>
    </source>
</evidence>
<evidence type="ECO:0000256" key="2">
    <source>
        <dbReference type="ARBA" id="ARBA00023015"/>
    </source>
</evidence>
<evidence type="ECO:0000313" key="7">
    <source>
        <dbReference type="EMBL" id="WAH35170.1"/>
    </source>
</evidence>
<reference evidence="7" key="1">
    <citation type="submission" date="2022-08" db="EMBL/GenBank/DDBJ databases">
        <title>Alicyclobacillus dauci DSM2870, complete genome.</title>
        <authorList>
            <person name="Wang Q."/>
            <person name="Cai R."/>
            <person name="Wang Z."/>
        </authorList>
    </citation>
    <scope>NUCLEOTIDE SEQUENCE</scope>
    <source>
        <strain evidence="7">DSM 28700</strain>
    </source>
</reference>
<dbReference type="PRINTS" id="PR00455">
    <property type="entry name" value="HTHTETR"/>
</dbReference>
<dbReference type="Proteomes" id="UP001164803">
    <property type="component" value="Chromosome"/>
</dbReference>
<evidence type="ECO:0000259" key="6">
    <source>
        <dbReference type="PROSITE" id="PS50977"/>
    </source>
</evidence>
<dbReference type="PANTHER" id="PTHR30055:SF175">
    <property type="entry name" value="HTH-TYPE TRANSCRIPTIONAL REPRESSOR KSTR2"/>
    <property type="match status" value="1"/>
</dbReference>
<dbReference type="Gene3D" id="1.10.10.60">
    <property type="entry name" value="Homeodomain-like"/>
    <property type="match status" value="1"/>
</dbReference>
<dbReference type="InterPro" id="IPR036271">
    <property type="entry name" value="Tet_transcr_reg_TetR-rel_C_sf"/>
</dbReference>
<dbReference type="Pfam" id="PF17932">
    <property type="entry name" value="TetR_C_24"/>
    <property type="match status" value="1"/>
</dbReference>
<protein>
    <submittedName>
        <fullName evidence="7">TetR/AcrR family transcriptional regulator</fullName>
    </submittedName>
</protein>
<keyword evidence="4" id="KW-0804">Transcription</keyword>
<gene>
    <name evidence="7" type="ORF">NZD86_12680</name>
</gene>
<feature type="domain" description="HTH tetR-type" evidence="6">
    <location>
        <begin position="4"/>
        <end position="64"/>
    </location>
</feature>
<dbReference type="RefSeq" id="WP_268042127.1">
    <property type="nucleotide sequence ID" value="NZ_CP104064.1"/>
</dbReference>
<dbReference type="Pfam" id="PF00440">
    <property type="entry name" value="TetR_N"/>
    <property type="match status" value="1"/>
</dbReference>
<dbReference type="PROSITE" id="PS50977">
    <property type="entry name" value="HTH_TETR_2"/>
    <property type="match status" value="1"/>
</dbReference>
<evidence type="ECO:0000256" key="4">
    <source>
        <dbReference type="ARBA" id="ARBA00023163"/>
    </source>
</evidence>
<evidence type="ECO:0000256" key="5">
    <source>
        <dbReference type="PROSITE-ProRule" id="PRU00335"/>
    </source>
</evidence>
<dbReference type="EMBL" id="CP104064">
    <property type="protein sequence ID" value="WAH35170.1"/>
    <property type="molecule type" value="Genomic_DNA"/>
</dbReference>
<dbReference type="InterPro" id="IPR001647">
    <property type="entry name" value="HTH_TetR"/>
</dbReference>
<keyword evidence="1" id="KW-0678">Repressor</keyword>
<evidence type="ECO:0000313" key="8">
    <source>
        <dbReference type="Proteomes" id="UP001164803"/>
    </source>
</evidence>
<organism evidence="7 8">
    <name type="scientific">Alicyclobacillus dauci</name>
    <dbReference type="NCBI Taxonomy" id="1475485"/>
    <lineage>
        <taxon>Bacteria</taxon>
        <taxon>Bacillati</taxon>
        <taxon>Bacillota</taxon>
        <taxon>Bacilli</taxon>
        <taxon>Bacillales</taxon>
        <taxon>Alicyclobacillaceae</taxon>
        <taxon>Alicyclobacillus</taxon>
    </lineage>
</organism>
<name>A0ABY6YXH7_9BACL</name>
<keyword evidence="8" id="KW-1185">Reference proteome</keyword>
<dbReference type="SUPFAM" id="SSF46689">
    <property type="entry name" value="Homeodomain-like"/>
    <property type="match status" value="1"/>
</dbReference>
<dbReference type="InterPro" id="IPR050109">
    <property type="entry name" value="HTH-type_TetR-like_transc_reg"/>
</dbReference>